<dbReference type="GO" id="GO:0006307">
    <property type="term" value="P:DNA alkylation repair"/>
    <property type="evidence" value="ECO:0007669"/>
    <property type="project" value="TreeGrafter"/>
</dbReference>
<comment type="catalytic activity">
    <reaction evidence="1">
        <text>Hydrolysis of alkylated DNA, releasing 3-methyladenine, 3-methylguanine, 7-methylguanine and 7-methyladenine.</text>
        <dbReference type="EC" id="3.2.2.21"/>
    </reaction>
</comment>
<dbReference type="InterPro" id="IPR000035">
    <property type="entry name" value="Alkylbase_DNA_glycsylse_CS"/>
</dbReference>
<keyword evidence="4" id="KW-0227">DNA damage</keyword>
<dbReference type="SUPFAM" id="SSF48150">
    <property type="entry name" value="DNA-glycosylase"/>
    <property type="match status" value="1"/>
</dbReference>
<comment type="caution">
    <text evidence="7">The sequence shown here is derived from an EMBL/GenBank/DDBJ whole genome shotgun (WGS) entry which is preliminary data.</text>
</comment>
<evidence type="ECO:0000256" key="5">
    <source>
        <dbReference type="ARBA" id="ARBA00023204"/>
    </source>
</evidence>
<dbReference type="Gene3D" id="1.10.1670.40">
    <property type="match status" value="1"/>
</dbReference>
<dbReference type="PROSITE" id="PS00516">
    <property type="entry name" value="ALKYLBASE_DNA_GLYCOS"/>
    <property type="match status" value="1"/>
</dbReference>
<evidence type="ECO:0000256" key="3">
    <source>
        <dbReference type="ARBA" id="ARBA00012000"/>
    </source>
</evidence>
<evidence type="ECO:0000256" key="4">
    <source>
        <dbReference type="ARBA" id="ARBA00022763"/>
    </source>
</evidence>
<dbReference type="FunFam" id="1.10.340.30:FF:000004">
    <property type="entry name" value="DNA-3-methyladenine glycosylase II"/>
    <property type="match status" value="1"/>
</dbReference>
<comment type="similarity">
    <text evidence="2">Belongs to the alkylbase DNA glycosidase AlkA family.</text>
</comment>
<evidence type="ECO:0000313" key="7">
    <source>
        <dbReference type="EMBL" id="OGM70086.1"/>
    </source>
</evidence>
<dbReference type="EMBL" id="MGHL01000006">
    <property type="protein sequence ID" value="OGM70086.1"/>
    <property type="molecule type" value="Genomic_DNA"/>
</dbReference>
<dbReference type="AlphaFoldDB" id="A0A1F8C182"/>
<dbReference type="GO" id="GO:0032993">
    <property type="term" value="C:protein-DNA complex"/>
    <property type="evidence" value="ECO:0007669"/>
    <property type="project" value="TreeGrafter"/>
</dbReference>
<organism evidence="7 8">
    <name type="scientific">Candidatus Woesebacteria bacterium RIFCSPLOWO2_01_FULL_44_14</name>
    <dbReference type="NCBI Taxonomy" id="1802525"/>
    <lineage>
        <taxon>Bacteria</taxon>
        <taxon>Candidatus Woeseibacteriota</taxon>
    </lineage>
</organism>
<dbReference type="EC" id="3.2.2.21" evidence="3"/>
<dbReference type="PANTHER" id="PTHR43003">
    <property type="entry name" value="DNA-3-METHYLADENINE GLYCOSYLASE"/>
    <property type="match status" value="1"/>
</dbReference>
<sequence length="198" mass="22632">MVWKEAERFLRRDKYLGPLVKKYGHCDIGKRKEGDYFASLVREIISQQLSGASATAIRNRLIGRLGGKVTPQEVLQLTIEDLRNCGLSYAKAAYVQDLAERTLDGRLKTKILDKLPDEEVERELVAVKGIGKWTAEMFLMFTLARPDIFPADDLGIRNAMQKLTGKDMTAEKMVKFATRWTSWRTVASWYLWQSLENG</sequence>
<dbReference type="GO" id="GO:0008725">
    <property type="term" value="F:DNA-3-methyladenine glycosylase activity"/>
    <property type="evidence" value="ECO:0007669"/>
    <property type="project" value="TreeGrafter"/>
</dbReference>
<accession>A0A1F8C182</accession>
<reference evidence="7 8" key="1">
    <citation type="journal article" date="2016" name="Nat. Commun.">
        <title>Thousands of microbial genomes shed light on interconnected biogeochemical processes in an aquifer system.</title>
        <authorList>
            <person name="Anantharaman K."/>
            <person name="Brown C.T."/>
            <person name="Hug L.A."/>
            <person name="Sharon I."/>
            <person name="Castelle C.J."/>
            <person name="Probst A.J."/>
            <person name="Thomas B.C."/>
            <person name="Singh A."/>
            <person name="Wilkins M.J."/>
            <person name="Karaoz U."/>
            <person name="Brodie E.L."/>
            <person name="Williams K.H."/>
            <person name="Hubbard S.S."/>
            <person name="Banfield J.F."/>
        </authorList>
    </citation>
    <scope>NUCLEOTIDE SEQUENCE [LARGE SCALE GENOMIC DNA]</scope>
</reference>
<dbReference type="Proteomes" id="UP000178429">
    <property type="component" value="Unassembled WGS sequence"/>
</dbReference>
<dbReference type="PANTHER" id="PTHR43003:SF5">
    <property type="entry name" value="DNA-3-METHYLADENINE GLYCOSYLASE"/>
    <property type="match status" value="1"/>
</dbReference>
<dbReference type="InterPro" id="IPR051912">
    <property type="entry name" value="Alkylbase_DNA_Glycosylase/TA"/>
</dbReference>
<evidence type="ECO:0000256" key="2">
    <source>
        <dbReference type="ARBA" id="ARBA00010817"/>
    </source>
</evidence>
<evidence type="ECO:0000256" key="1">
    <source>
        <dbReference type="ARBA" id="ARBA00000086"/>
    </source>
</evidence>
<dbReference type="CDD" id="cd00056">
    <property type="entry name" value="ENDO3c"/>
    <property type="match status" value="1"/>
</dbReference>
<dbReference type="STRING" id="1802525.A2975_03350"/>
<protein>
    <recommendedName>
        <fullName evidence="3">DNA-3-methyladenine glycosylase II</fullName>
        <ecNumber evidence="3">3.2.2.21</ecNumber>
    </recommendedName>
</protein>
<dbReference type="SMART" id="SM00478">
    <property type="entry name" value="ENDO3c"/>
    <property type="match status" value="1"/>
</dbReference>
<keyword evidence="5" id="KW-0234">DNA repair</keyword>
<dbReference type="GO" id="GO:0006285">
    <property type="term" value="P:base-excision repair, AP site formation"/>
    <property type="evidence" value="ECO:0007669"/>
    <property type="project" value="TreeGrafter"/>
</dbReference>
<dbReference type="GO" id="GO:0032131">
    <property type="term" value="F:alkylated DNA binding"/>
    <property type="evidence" value="ECO:0007669"/>
    <property type="project" value="TreeGrafter"/>
</dbReference>
<evidence type="ECO:0000259" key="6">
    <source>
        <dbReference type="SMART" id="SM00478"/>
    </source>
</evidence>
<dbReference type="Gene3D" id="1.10.340.30">
    <property type="entry name" value="Hypothetical protein, domain 2"/>
    <property type="match status" value="1"/>
</dbReference>
<evidence type="ECO:0000313" key="8">
    <source>
        <dbReference type="Proteomes" id="UP000178429"/>
    </source>
</evidence>
<dbReference type="Pfam" id="PF00730">
    <property type="entry name" value="HhH-GPD"/>
    <property type="match status" value="1"/>
</dbReference>
<dbReference type="InterPro" id="IPR011257">
    <property type="entry name" value="DNA_glycosylase"/>
</dbReference>
<proteinExistence type="inferred from homology"/>
<dbReference type="InterPro" id="IPR003265">
    <property type="entry name" value="HhH-GPD_domain"/>
</dbReference>
<feature type="domain" description="HhH-GPD" evidence="6">
    <location>
        <begin position="45"/>
        <end position="196"/>
    </location>
</feature>
<gene>
    <name evidence="7" type="ORF">A2975_03350</name>
</gene>
<name>A0A1F8C182_9BACT</name>
<dbReference type="GO" id="GO:0043916">
    <property type="term" value="F:DNA-7-methylguanine glycosylase activity"/>
    <property type="evidence" value="ECO:0007669"/>
    <property type="project" value="TreeGrafter"/>
</dbReference>